<evidence type="ECO:0000256" key="2">
    <source>
        <dbReference type="ARBA" id="ARBA00009950"/>
    </source>
</evidence>
<accession>A0A8J2WUD5</accession>
<comment type="subcellular location">
    <subcellularLocation>
        <location evidence="1">Endoplasmic reticulum membrane</location>
        <topology evidence="1">Multi-pass membrane protein</topology>
    </subcellularLocation>
</comment>
<evidence type="ECO:0000256" key="3">
    <source>
        <dbReference type="ARBA" id="ARBA00022692"/>
    </source>
</evidence>
<dbReference type="AlphaFoldDB" id="A0A8J2WUD5"/>
<proteinExistence type="inferred from homology"/>
<dbReference type="PANTHER" id="PTHR13505:SF7">
    <property type="entry name" value="TRANSMEMBRANE PROTEIN 208"/>
    <property type="match status" value="1"/>
</dbReference>
<feature type="transmembrane region" description="Helical" evidence="8">
    <location>
        <begin position="98"/>
        <end position="118"/>
    </location>
</feature>
<dbReference type="EMBL" id="CAKKNE010000001">
    <property type="protein sequence ID" value="CAH0365890.1"/>
    <property type="molecule type" value="Genomic_DNA"/>
</dbReference>
<dbReference type="GO" id="GO:0005789">
    <property type="term" value="C:endoplasmic reticulum membrane"/>
    <property type="evidence" value="ECO:0007669"/>
    <property type="project" value="UniProtKB-SubCell"/>
</dbReference>
<evidence type="ECO:0000256" key="4">
    <source>
        <dbReference type="ARBA" id="ARBA00022824"/>
    </source>
</evidence>
<keyword evidence="10" id="KW-1185">Reference proteome</keyword>
<feature type="transmembrane region" description="Helical" evidence="8">
    <location>
        <begin position="44"/>
        <end position="64"/>
    </location>
</feature>
<keyword evidence="6 8" id="KW-0472">Membrane</keyword>
<dbReference type="GO" id="GO:0006624">
    <property type="term" value="P:vacuolar protein processing"/>
    <property type="evidence" value="ECO:0007669"/>
    <property type="project" value="TreeGrafter"/>
</dbReference>
<dbReference type="Pfam" id="PF05620">
    <property type="entry name" value="TMEM208_SND2"/>
    <property type="match status" value="1"/>
</dbReference>
<evidence type="ECO:0000313" key="9">
    <source>
        <dbReference type="EMBL" id="CAH0365890.1"/>
    </source>
</evidence>
<evidence type="ECO:0000256" key="5">
    <source>
        <dbReference type="ARBA" id="ARBA00022989"/>
    </source>
</evidence>
<comment type="caution">
    <text evidence="9">The sequence shown here is derived from an EMBL/GenBank/DDBJ whole genome shotgun (WGS) entry which is preliminary data.</text>
</comment>
<dbReference type="Proteomes" id="UP000789595">
    <property type="component" value="Unassembled WGS sequence"/>
</dbReference>
<gene>
    <name evidence="9" type="ORF">PECAL_1P23520</name>
</gene>
<sequence length="154" mass="16937">MAKAAAKKQAKAQAAAKSTYQPLIAAVVLWYAAIRLYYKQGERIHYYALGGCLLIYKITLPMAIEASVAPEGSITGYFFDVMVLTLFTQTLSTYTDKAWYILLIVPAFGVFKAGSAWFGKLSSSAAKSAEKPEDEAPAGPKKERKPKRKTMKSR</sequence>
<evidence type="ECO:0000256" key="6">
    <source>
        <dbReference type="ARBA" id="ARBA00023136"/>
    </source>
</evidence>
<evidence type="ECO:0000256" key="1">
    <source>
        <dbReference type="ARBA" id="ARBA00004477"/>
    </source>
</evidence>
<evidence type="ECO:0000313" key="10">
    <source>
        <dbReference type="Proteomes" id="UP000789595"/>
    </source>
</evidence>
<evidence type="ECO:0000256" key="7">
    <source>
        <dbReference type="SAM" id="MobiDB-lite"/>
    </source>
</evidence>
<name>A0A8J2WUD5_9STRA</name>
<dbReference type="InterPro" id="IPR008506">
    <property type="entry name" value="SND2/TMEM208"/>
</dbReference>
<protein>
    <submittedName>
        <fullName evidence="9">Uncharacterized protein</fullName>
    </submittedName>
</protein>
<keyword evidence="3 8" id="KW-0812">Transmembrane</keyword>
<feature type="compositionally biased region" description="Basic residues" evidence="7">
    <location>
        <begin position="142"/>
        <end position="154"/>
    </location>
</feature>
<dbReference type="OrthoDB" id="276296at2759"/>
<keyword evidence="4" id="KW-0256">Endoplasmic reticulum</keyword>
<comment type="similarity">
    <text evidence="2">Belongs to the TMEM208 family.</text>
</comment>
<feature type="region of interest" description="Disordered" evidence="7">
    <location>
        <begin position="124"/>
        <end position="154"/>
    </location>
</feature>
<reference evidence="9" key="1">
    <citation type="submission" date="2021-11" db="EMBL/GenBank/DDBJ databases">
        <authorList>
            <consortium name="Genoscope - CEA"/>
            <person name="William W."/>
        </authorList>
    </citation>
    <scope>NUCLEOTIDE SEQUENCE</scope>
</reference>
<keyword evidence="5 8" id="KW-1133">Transmembrane helix</keyword>
<dbReference type="GO" id="GO:0005773">
    <property type="term" value="C:vacuole"/>
    <property type="evidence" value="ECO:0007669"/>
    <property type="project" value="GOC"/>
</dbReference>
<organism evidence="9 10">
    <name type="scientific">Pelagomonas calceolata</name>
    <dbReference type="NCBI Taxonomy" id="35677"/>
    <lineage>
        <taxon>Eukaryota</taxon>
        <taxon>Sar</taxon>
        <taxon>Stramenopiles</taxon>
        <taxon>Ochrophyta</taxon>
        <taxon>Pelagophyceae</taxon>
        <taxon>Pelagomonadales</taxon>
        <taxon>Pelagomonadaceae</taxon>
        <taxon>Pelagomonas</taxon>
    </lineage>
</organism>
<dbReference type="PANTHER" id="PTHR13505">
    <property type="entry name" value="TRANSMEMBRANE PROTEIN 208"/>
    <property type="match status" value="1"/>
</dbReference>
<evidence type="ECO:0000256" key="8">
    <source>
        <dbReference type="SAM" id="Phobius"/>
    </source>
</evidence>